<keyword evidence="3" id="KW-0560">Oxidoreductase</keyword>
<gene>
    <name evidence="5" type="ORF">DCAR_0518908</name>
</gene>
<dbReference type="Gene3D" id="2.60.120.330">
    <property type="entry name" value="B-lactam Antibiotic, Isopenicillin N Synthase, Chain"/>
    <property type="match status" value="1"/>
</dbReference>
<dbReference type="PROSITE" id="PS51471">
    <property type="entry name" value="FE2OG_OXY"/>
    <property type="match status" value="1"/>
</dbReference>
<dbReference type="SUPFAM" id="SSF51197">
    <property type="entry name" value="Clavaminate synthase-like"/>
    <property type="match status" value="1"/>
</dbReference>
<sequence>MSNPNMIPTVDLSPFFTTGDDEGKKNAKHLIHLACLTYGFFQVVNHGVPLELMARAMEVSKTFFEFTDEEKRKSSPASGSPLPAGYNKQPQHLADKNEYLMMFPPQSTFNVLPTNPSDFRYFSASQGHLTQLLEVIVAECLGLPLNFLQKFNDDRDCDLMVALHYFQATEFENTGNSEHQDGNLITILLQDEVGGLEVRKDGEWIPVTPSEGTLIVNIGDIIQVLSNDKYKSATHRVVRTKGRDRYSYAFFYNLQAEKWVEPLSEFSTSIGESPMYKRFLYKDYQALRMRNKTHPPSRSEDVISIAHYLIRN</sequence>
<protein>
    <recommendedName>
        <fullName evidence="4">Fe2OG dioxygenase domain-containing protein</fullName>
    </recommendedName>
</protein>
<evidence type="ECO:0000313" key="5">
    <source>
        <dbReference type="EMBL" id="WOG99555.1"/>
    </source>
</evidence>
<evidence type="ECO:0000256" key="1">
    <source>
        <dbReference type="ARBA" id="ARBA00022723"/>
    </source>
</evidence>
<accession>A0AAF1B0V0</accession>
<evidence type="ECO:0000256" key="2">
    <source>
        <dbReference type="ARBA" id="ARBA00023004"/>
    </source>
</evidence>
<dbReference type="Pfam" id="PF14226">
    <property type="entry name" value="DIOX_N"/>
    <property type="match status" value="1"/>
</dbReference>
<evidence type="ECO:0000259" key="4">
    <source>
        <dbReference type="PROSITE" id="PS51471"/>
    </source>
</evidence>
<proteinExistence type="inferred from homology"/>
<dbReference type="EMBL" id="CP093347">
    <property type="protein sequence ID" value="WOG99555.1"/>
    <property type="molecule type" value="Genomic_DNA"/>
</dbReference>
<reference evidence="5" key="1">
    <citation type="journal article" date="2016" name="Nat. Genet.">
        <title>A high-quality carrot genome assembly provides new insights into carotenoid accumulation and asterid genome evolution.</title>
        <authorList>
            <person name="Iorizzo M."/>
            <person name="Ellison S."/>
            <person name="Senalik D."/>
            <person name="Zeng P."/>
            <person name="Satapoomin P."/>
            <person name="Huang J."/>
            <person name="Bowman M."/>
            <person name="Iovene M."/>
            <person name="Sanseverino W."/>
            <person name="Cavagnaro P."/>
            <person name="Yildiz M."/>
            <person name="Macko-Podgorni A."/>
            <person name="Moranska E."/>
            <person name="Grzebelus E."/>
            <person name="Grzebelus D."/>
            <person name="Ashrafi H."/>
            <person name="Zheng Z."/>
            <person name="Cheng S."/>
            <person name="Spooner D."/>
            <person name="Van Deynze A."/>
            <person name="Simon P."/>
        </authorList>
    </citation>
    <scope>NUCLEOTIDE SEQUENCE</scope>
    <source>
        <tissue evidence="5">Leaf</tissue>
    </source>
</reference>
<dbReference type="GO" id="GO:0016705">
    <property type="term" value="F:oxidoreductase activity, acting on paired donors, with incorporation or reduction of molecular oxygen"/>
    <property type="evidence" value="ECO:0007669"/>
    <property type="project" value="UniProtKB-ARBA"/>
</dbReference>
<keyword evidence="2 3" id="KW-0408">Iron</keyword>
<reference evidence="5" key="2">
    <citation type="submission" date="2022-03" db="EMBL/GenBank/DDBJ databases">
        <title>Draft title - Genomic analysis of global carrot germplasm unveils the trajectory of domestication and the origin of high carotenoid orange carrot.</title>
        <authorList>
            <person name="Iorizzo M."/>
            <person name="Ellison S."/>
            <person name="Senalik D."/>
            <person name="Macko-Podgorni A."/>
            <person name="Grzebelus D."/>
            <person name="Bostan H."/>
            <person name="Rolling W."/>
            <person name="Curaba J."/>
            <person name="Simon P."/>
        </authorList>
    </citation>
    <scope>NUCLEOTIDE SEQUENCE</scope>
    <source>
        <tissue evidence="5">Leaf</tissue>
    </source>
</reference>
<feature type="domain" description="Fe2OG dioxygenase" evidence="4">
    <location>
        <begin position="144"/>
        <end position="254"/>
    </location>
</feature>
<dbReference type="GO" id="GO:0046872">
    <property type="term" value="F:metal ion binding"/>
    <property type="evidence" value="ECO:0007669"/>
    <property type="project" value="UniProtKB-KW"/>
</dbReference>
<organism evidence="5 6">
    <name type="scientific">Daucus carota subsp. sativus</name>
    <name type="common">Carrot</name>
    <dbReference type="NCBI Taxonomy" id="79200"/>
    <lineage>
        <taxon>Eukaryota</taxon>
        <taxon>Viridiplantae</taxon>
        <taxon>Streptophyta</taxon>
        <taxon>Embryophyta</taxon>
        <taxon>Tracheophyta</taxon>
        <taxon>Spermatophyta</taxon>
        <taxon>Magnoliopsida</taxon>
        <taxon>eudicotyledons</taxon>
        <taxon>Gunneridae</taxon>
        <taxon>Pentapetalae</taxon>
        <taxon>asterids</taxon>
        <taxon>campanulids</taxon>
        <taxon>Apiales</taxon>
        <taxon>Apiaceae</taxon>
        <taxon>Apioideae</taxon>
        <taxon>Scandiceae</taxon>
        <taxon>Daucinae</taxon>
        <taxon>Daucus</taxon>
        <taxon>Daucus sect. Daucus</taxon>
    </lineage>
</organism>
<keyword evidence="6" id="KW-1185">Reference proteome</keyword>
<name>A0AAF1B0V0_DAUCS</name>
<dbReference type="InterPro" id="IPR050231">
    <property type="entry name" value="Iron_ascorbate_oxido_reductase"/>
</dbReference>
<evidence type="ECO:0000256" key="3">
    <source>
        <dbReference type="RuleBase" id="RU003682"/>
    </source>
</evidence>
<keyword evidence="1 3" id="KW-0479">Metal-binding</keyword>
<dbReference type="InterPro" id="IPR044861">
    <property type="entry name" value="IPNS-like_FE2OG_OXY"/>
</dbReference>
<evidence type="ECO:0000313" key="6">
    <source>
        <dbReference type="Proteomes" id="UP000077755"/>
    </source>
</evidence>
<dbReference type="PANTHER" id="PTHR47990">
    <property type="entry name" value="2-OXOGLUTARATE (2OG) AND FE(II)-DEPENDENT OXYGENASE SUPERFAMILY PROTEIN-RELATED"/>
    <property type="match status" value="1"/>
</dbReference>
<comment type="similarity">
    <text evidence="3">Belongs to the iron/ascorbate-dependent oxidoreductase family.</text>
</comment>
<dbReference type="Pfam" id="PF03171">
    <property type="entry name" value="2OG-FeII_Oxy"/>
    <property type="match status" value="1"/>
</dbReference>
<dbReference type="Proteomes" id="UP000077755">
    <property type="component" value="Chromosome 5"/>
</dbReference>
<dbReference type="InterPro" id="IPR026992">
    <property type="entry name" value="DIOX_N"/>
</dbReference>
<dbReference type="InterPro" id="IPR005123">
    <property type="entry name" value="Oxoglu/Fe-dep_dioxygenase_dom"/>
</dbReference>
<dbReference type="AlphaFoldDB" id="A0AAF1B0V0"/>
<dbReference type="InterPro" id="IPR027443">
    <property type="entry name" value="IPNS-like_sf"/>
</dbReference>